<reference evidence="2" key="1">
    <citation type="journal article" date="2019" name="Int. J. Syst. Evol. Microbiol.">
        <title>The Global Catalogue of Microorganisms (GCM) 10K type strain sequencing project: providing services to taxonomists for standard genome sequencing and annotation.</title>
        <authorList>
            <consortium name="The Broad Institute Genomics Platform"/>
            <consortium name="The Broad Institute Genome Sequencing Center for Infectious Disease"/>
            <person name="Wu L."/>
            <person name="Ma J."/>
        </authorList>
    </citation>
    <scope>NUCLEOTIDE SEQUENCE [LARGE SCALE GENOMIC DNA]</scope>
    <source>
        <strain evidence="2">KCTC 42585</strain>
    </source>
</reference>
<comment type="caution">
    <text evidence="1">The sequence shown here is derived from an EMBL/GenBank/DDBJ whole genome shotgun (WGS) entry which is preliminary data.</text>
</comment>
<protein>
    <submittedName>
        <fullName evidence="1">WbqC family protein</fullName>
    </submittedName>
</protein>
<proteinExistence type="predicted"/>
<sequence length="235" mass="28119">MRLAVMQPYIFPYIGYFQLIYASDKFVFYDDVDFIKGGWINRNKLLVNGKENLFTIPLEKPSSFKLINEIDLHPQLYTKWKKKIKRTLEQSYSKAPYYEDVIPLVYNVLDHENDKISDLAMKSILSICEYLNIDRNFYISSEKFSNFKEINRSDRLIEMAKKLNTDEYINMEGGKHLYDKNYFSENFIQLKFLKPKFKKYDQGREEFFSGLSIIDILMFNNKESAREIIKEFELV</sequence>
<dbReference type="Proteomes" id="UP001597468">
    <property type="component" value="Unassembled WGS sequence"/>
</dbReference>
<organism evidence="1 2">
    <name type="scientific">Salinimicrobium flavum</name>
    <dbReference type="NCBI Taxonomy" id="1737065"/>
    <lineage>
        <taxon>Bacteria</taxon>
        <taxon>Pseudomonadati</taxon>
        <taxon>Bacteroidota</taxon>
        <taxon>Flavobacteriia</taxon>
        <taxon>Flavobacteriales</taxon>
        <taxon>Flavobacteriaceae</taxon>
        <taxon>Salinimicrobium</taxon>
    </lineage>
</organism>
<name>A0ABW5IYF2_9FLAO</name>
<evidence type="ECO:0000313" key="1">
    <source>
        <dbReference type="EMBL" id="MFD2518533.1"/>
    </source>
</evidence>
<dbReference type="EMBL" id="JBHULT010000010">
    <property type="protein sequence ID" value="MFD2518533.1"/>
    <property type="molecule type" value="Genomic_DNA"/>
</dbReference>
<accession>A0ABW5IYF2</accession>
<gene>
    <name evidence="1" type="ORF">ACFSTG_11545</name>
</gene>
<keyword evidence="2" id="KW-1185">Reference proteome</keyword>
<dbReference type="Pfam" id="PF08889">
    <property type="entry name" value="WbqC"/>
    <property type="match status" value="1"/>
</dbReference>
<dbReference type="RefSeq" id="WP_380752826.1">
    <property type="nucleotide sequence ID" value="NZ_JBHULT010000010.1"/>
</dbReference>
<evidence type="ECO:0000313" key="2">
    <source>
        <dbReference type="Proteomes" id="UP001597468"/>
    </source>
</evidence>
<dbReference type="InterPro" id="IPR014985">
    <property type="entry name" value="WbqC"/>
</dbReference>